<keyword evidence="1" id="KW-1133">Transmembrane helix</keyword>
<organism evidence="2 3">
    <name type="scientific">Brotonthovivens ammoniilytica</name>
    <dbReference type="NCBI Taxonomy" id="2981725"/>
    <lineage>
        <taxon>Bacteria</taxon>
        <taxon>Bacillati</taxon>
        <taxon>Bacillota</taxon>
        <taxon>Clostridia</taxon>
        <taxon>Lachnospirales</taxon>
        <taxon>Lachnospiraceae</taxon>
        <taxon>Brotonthovivens</taxon>
    </lineage>
</organism>
<feature type="transmembrane region" description="Helical" evidence="1">
    <location>
        <begin position="21"/>
        <end position="54"/>
    </location>
</feature>
<comment type="caution">
    <text evidence="2">The sequence shown here is derived from an EMBL/GenBank/DDBJ whole genome shotgun (WGS) entry which is preliminary data.</text>
</comment>
<dbReference type="Proteomes" id="UP001652442">
    <property type="component" value="Unassembled WGS sequence"/>
</dbReference>
<evidence type="ECO:0000313" key="3">
    <source>
        <dbReference type="Proteomes" id="UP001652442"/>
    </source>
</evidence>
<proteinExistence type="predicted"/>
<protein>
    <recommendedName>
        <fullName evidence="4">Zn-finger containing protein</fullName>
    </recommendedName>
</protein>
<name>A0ABT2TLE0_9FIRM</name>
<accession>A0ABT2TLE0</accession>
<keyword evidence="3" id="KW-1185">Reference proteome</keyword>
<dbReference type="EMBL" id="JAOQJQ010000005">
    <property type="protein sequence ID" value="MCU6763024.1"/>
    <property type="molecule type" value="Genomic_DNA"/>
</dbReference>
<dbReference type="RefSeq" id="WP_158425681.1">
    <property type="nucleotide sequence ID" value="NZ_JAOQJQ010000005.1"/>
</dbReference>
<evidence type="ECO:0000313" key="2">
    <source>
        <dbReference type="EMBL" id="MCU6763024.1"/>
    </source>
</evidence>
<keyword evidence="1" id="KW-0472">Membrane</keyword>
<sequence length="131" mass="16219">MRERFERFMAGRYGMDQLSRFLDIAALILLIVSMFVRFPLIFYLAVILIVWSYFRIFSRNTERRYMENERFLSFTGRIFSRFRNRRYYQEQKKIYRYYACPKCRQKVRIPKGKGKVCITCPKCHMEFVRRS</sequence>
<evidence type="ECO:0008006" key="4">
    <source>
        <dbReference type="Google" id="ProtNLM"/>
    </source>
</evidence>
<keyword evidence="1" id="KW-0812">Transmembrane</keyword>
<reference evidence="2 3" key="1">
    <citation type="journal article" date="2021" name="ISME Commun">
        <title>Automated analysis of genomic sequences facilitates high-throughput and comprehensive description of bacteria.</title>
        <authorList>
            <person name="Hitch T.C.A."/>
        </authorList>
    </citation>
    <scope>NUCLEOTIDE SEQUENCE [LARGE SCALE GENOMIC DNA]</scope>
    <source>
        <strain evidence="2 3">Sanger_109</strain>
    </source>
</reference>
<evidence type="ECO:0000256" key="1">
    <source>
        <dbReference type="SAM" id="Phobius"/>
    </source>
</evidence>
<gene>
    <name evidence="2" type="ORF">OCV88_11910</name>
</gene>